<comment type="caution">
    <text evidence="5">The sequence shown here is derived from an EMBL/GenBank/DDBJ whole genome shotgun (WGS) entry which is preliminary data.</text>
</comment>
<dbReference type="PANTHER" id="PTHR30121">
    <property type="entry name" value="UNCHARACTERIZED PROTEIN YJGR-RELATED"/>
    <property type="match status" value="1"/>
</dbReference>
<dbReference type="SUPFAM" id="SSF52540">
    <property type="entry name" value="P-loop containing nucleoside triphosphate hydrolases"/>
    <property type="match status" value="1"/>
</dbReference>
<dbReference type="InterPro" id="IPR027417">
    <property type="entry name" value="P-loop_NTPase"/>
</dbReference>
<gene>
    <name evidence="5" type="ORF">BD293_4061</name>
</gene>
<comment type="similarity">
    <text evidence="1">Belongs to the TrbE/VirB4 family.</text>
</comment>
<reference evidence="5 6" key="1">
    <citation type="submission" date="2019-06" db="EMBL/GenBank/DDBJ databases">
        <title>Genomic Encyclopedia of Archaeal and Bacterial Type Strains, Phase II (KMG-II): from individual species to whole genera.</title>
        <authorList>
            <person name="Goeker M."/>
        </authorList>
    </citation>
    <scope>NUCLEOTIDE SEQUENCE [LARGE SCALE GENOMIC DNA]</scope>
    <source>
        <strain evidence="5 6">DSM 18423</strain>
    </source>
</reference>
<dbReference type="InterPro" id="IPR018145">
    <property type="entry name" value="CagE_TrbE_VirB_cntrl_dom"/>
</dbReference>
<evidence type="ECO:0000259" key="4">
    <source>
        <dbReference type="SMART" id="SM00382"/>
    </source>
</evidence>
<dbReference type="RefSeq" id="WP_142085245.1">
    <property type="nucleotide sequence ID" value="NZ_VFPT01000003.1"/>
</dbReference>
<evidence type="ECO:0000256" key="2">
    <source>
        <dbReference type="ARBA" id="ARBA00022741"/>
    </source>
</evidence>
<dbReference type="Pfam" id="PF03135">
    <property type="entry name" value="CagE_TrbE_VirB"/>
    <property type="match status" value="1"/>
</dbReference>
<evidence type="ECO:0000313" key="6">
    <source>
        <dbReference type="Proteomes" id="UP000320582"/>
    </source>
</evidence>
<dbReference type="EMBL" id="VFPT01000003">
    <property type="protein sequence ID" value="TQM90136.1"/>
    <property type="molecule type" value="Genomic_DNA"/>
</dbReference>
<keyword evidence="2" id="KW-0547">Nucleotide-binding</keyword>
<dbReference type="Proteomes" id="UP000320582">
    <property type="component" value="Unassembled WGS sequence"/>
</dbReference>
<dbReference type="OrthoDB" id="9816422at2"/>
<evidence type="ECO:0000256" key="1">
    <source>
        <dbReference type="ARBA" id="ARBA00006512"/>
    </source>
</evidence>
<proteinExistence type="inferred from homology"/>
<protein>
    <submittedName>
        <fullName evidence="5">Type IV secretion system protein VirB4</fullName>
    </submittedName>
</protein>
<keyword evidence="6" id="KW-1185">Reference proteome</keyword>
<feature type="domain" description="AAA+ ATPase" evidence="4">
    <location>
        <begin position="440"/>
        <end position="711"/>
    </location>
</feature>
<evidence type="ECO:0000313" key="5">
    <source>
        <dbReference type="EMBL" id="TQM90136.1"/>
    </source>
</evidence>
<evidence type="ECO:0000256" key="3">
    <source>
        <dbReference type="ARBA" id="ARBA00022840"/>
    </source>
</evidence>
<dbReference type="InterPro" id="IPR051162">
    <property type="entry name" value="T4SS_component"/>
</dbReference>
<accession>A0A543K4X6</accession>
<dbReference type="GO" id="GO:0005524">
    <property type="term" value="F:ATP binding"/>
    <property type="evidence" value="ECO:0007669"/>
    <property type="project" value="UniProtKB-KW"/>
</dbReference>
<dbReference type="PANTHER" id="PTHR30121:SF12">
    <property type="entry name" value="TYPE IV SECRETION SYSTEM PROTEIN CAGE"/>
    <property type="match status" value="1"/>
</dbReference>
<dbReference type="Gene3D" id="3.40.50.300">
    <property type="entry name" value="P-loop containing nucleotide triphosphate hydrolases"/>
    <property type="match status" value="2"/>
</dbReference>
<dbReference type="InterPro" id="IPR003593">
    <property type="entry name" value="AAA+_ATPase"/>
</dbReference>
<dbReference type="SMART" id="SM00382">
    <property type="entry name" value="AAA"/>
    <property type="match status" value="1"/>
</dbReference>
<dbReference type="AlphaFoldDB" id="A0A543K4X6"/>
<sequence>MPRDLCAGAAATHILPAWAGDEARLAHHLPYVKLIDDHTILTRGGEYMQCIRVSGANSFTAPDGRLDKTRAIIAAVIAQSGAGFSFYVHKVSARVPVELKPFHGGGFAEALDARWQAHLREAGLRDRTLTITVVKRPTVLERLPLMRKARAGQGSDQSRRQIARLKEVVEFLTQSLTEMEARLLTASSGELLGFLESLNTGIEAPTYPRGFPSTIADDVANRRVTFRGDKFLISGGSGEDRIGQIFTVKNYPSQTWCSMFDDLALPIDMVVTHSFTPVNSGVMGDRIKRQIRMMRAGDDAAISLQNDLVQAADDLASERLIFGDHHMSVATFAESEQKLDSIAAEIRNIAASVGVKLMMEAYSARASYFAQSPGNASYRARRATITNLNFADMAALHRTHLGKSRARTPWDTPITMFPTPERSAYRFSFHEKGSPASEPTSGHTIILGRSGSGKSVLATFLMAQARRTGARIFAFDYRYGLEMGLRALGGSYQSIKAGEATGLNPLWVETDAAGREWLTDALISLLESRGAQLTPQQTHAVQAIVRRNAEASDPSLRNWTEFAGQFRSVDDGGDLAERVREWTPQGRFGWVFGTTLEDRFTLDGDVVGFDLTGLLDADNETARMAVLSYIFRRIERKIEDRRPTIVLIDEAWKAFDNSYFANKLEDWLVTARKQNTVVVMMTQFASQLDKSRVGSTIIQALPTQILLPNSRAKPGDYGPLALSDKELDVMMNALPASHLALIRDDQGAHIVDAGLAPLGDYLAVLGGLKSGEAVVGTDYRNTPEFWRRAT</sequence>
<name>A0A543K4X6_9RHOB</name>
<keyword evidence="3" id="KW-0067">ATP-binding</keyword>
<organism evidence="5 6">
    <name type="scientific">Roseinatronobacter monicus</name>
    <dbReference type="NCBI Taxonomy" id="393481"/>
    <lineage>
        <taxon>Bacteria</taxon>
        <taxon>Pseudomonadati</taxon>
        <taxon>Pseudomonadota</taxon>
        <taxon>Alphaproteobacteria</taxon>
        <taxon>Rhodobacterales</taxon>
        <taxon>Paracoccaceae</taxon>
        <taxon>Roseinatronobacter</taxon>
    </lineage>
</organism>